<keyword evidence="2 6" id="KW-0540">Nuclease</keyword>
<dbReference type="Proteomes" id="UP001259492">
    <property type="component" value="Unassembled WGS sequence"/>
</dbReference>
<evidence type="ECO:0000313" key="10">
    <source>
        <dbReference type="EMBL" id="MDT0557445.1"/>
    </source>
</evidence>
<dbReference type="InterPro" id="IPR036612">
    <property type="entry name" value="KH_dom_type_1_sf"/>
</dbReference>
<keyword evidence="11" id="KW-1185">Reference proteome</keyword>
<dbReference type="PROSITE" id="PS50084">
    <property type="entry name" value="KH_TYPE_1"/>
    <property type="match status" value="1"/>
</dbReference>
<evidence type="ECO:0000256" key="6">
    <source>
        <dbReference type="HAMAP-Rule" id="MF_00335"/>
    </source>
</evidence>
<comment type="function">
    <text evidence="6">Endoribonuclease that initiates mRNA decay.</text>
</comment>
<feature type="domain" description="HD" evidence="9">
    <location>
        <begin position="339"/>
        <end position="434"/>
    </location>
</feature>
<dbReference type="RefSeq" id="WP_311426212.1">
    <property type="nucleotide sequence ID" value="NZ_JAVRIA010000001.1"/>
</dbReference>
<name>A0ABU2YI39_9FLAO</name>
<keyword evidence="1 6" id="KW-1003">Cell membrane</keyword>
<keyword evidence="3 6" id="KW-0255">Endonuclease</keyword>
<evidence type="ECO:0000256" key="7">
    <source>
        <dbReference type="NCBIfam" id="TIGR03319"/>
    </source>
</evidence>
<evidence type="ECO:0000256" key="4">
    <source>
        <dbReference type="ARBA" id="ARBA00022801"/>
    </source>
</evidence>
<dbReference type="InterPro" id="IPR006675">
    <property type="entry name" value="HDIG_dom"/>
</dbReference>
<dbReference type="PANTHER" id="PTHR12826:SF15">
    <property type="entry name" value="RIBONUCLEASE Y"/>
    <property type="match status" value="1"/>
</dbReference>
<protein>
    <recommendedName>
        <fullName evidence="6 7">Ribonuclease Y</fullName>
        <shortName evidence="6">RNase Y</shortName>
        <ecNumber evidence="6 7">3.1.-.-</ecNumber>
    </recommendedName>
</protein>
<dbReference type="InterPro" id="IPR004088">
    <property type="entry name" value="KH_dom_type_1"/>
</dbReference>
<keyword evidence="6" id="KW-1133">Transmembrane helix</keyword>
<feature type="compositionally biased region" description="Basic and acidic residues" evidence="8">
    <location>
        <begin position="86"/>
        <end position="99"/>
    </location>
</feature>
<evidence type="ECO:0000256" key="3">
    <source>
        <dbReference type="ARBA" id="ARBA00022759"/>
    </source>
</evidence>
<dbReference type="EMBL" id="JAVRIA010000001">
    <property type="protein sequence ID" value="MDT0557445.1"/>
    <property type="molecule type" value="Genomic_DNA"/>
</dbReference>
<dbReference type="Gene3D" id="3.30.1370.10">
    <property type="entry name" value="K Homology domain, type 1"/>
    <property type="match status" value="1"/>
</dbReference>
<dbReference type="NCBIfam" id="TIGR00277">
    <property type="entry name" value="HDIG"/>
    <property type="match status" value="1"/>
</dbReference>
<dbReference type="SMART" id="SM00322">
    <property type="entry name" value="KH"/>
    <property type="match status" value="1"/>
</dbReference>
<dbReference type="EC" id="3.1.-.-" evidence="6 7"/>
<keyword evidence="6" id="KW-0472">Membrane</keyword>
<evidence type="ECO:0000256" key="1">
    <source>
        <dbReference type="ARBA" id="ARBA00022475"/>
    </source>
</evidence>
<evidence type="ECO:0000313" key="11">
    <source>
        <dbReference type="Proteomes" id="UP001259492"/>
    </source>
</evidence>
<dbReference type="CDD" id="cd00077">
    <property type="entry name" value="HDc"/>
    <property type="match status" value="1"/>
</dbReference>
<dbReference type="CDD" id="cd22431">
    <property type="entry name" value="KH-I_RNaseY"/>
    <property type="match status" value="1"/>
</dbReference>
<comment type="subcellular location">
    <subcellularLocation>
        <location evidence="6">Cell membrane</location>
        <topology evidence="6">Single-pass membrane protein</topology>
    </subcellularLocation>
</comment>
<dbReference type="InterPro" id="IPR003607">
    <property type="entry name" value="HD/PDEase_dom"/>
</dbReference>
<gene>
    <name evidence="6 10" type="primary">rny</name>
    <name evidence="10" type="ORF">RM697_02220</name>
</gene>
<dbReference type="HAMAP" id="MF_00335">
    <property type="entry name" value="RNase_Y"/>
    <property type="match status" value="1"/>
</dbReference>
<sequence>MDTNTILMIVGGAVVGVIIGYIIAKSLEKSNASKIIKNAQSEAKTILKEAKIEGESLRKEKELKAKEKFIELKAEHEKVILSRDKKMAEAEKRTRDKESQISNELSRAKKATQSLEDKIKDYDFRLEFVDKKKEELDKAHKSQIKQLEVISGLSAEDAKEQLVESLKEEAKTDAMSFVQDKVEEAKLTAQQEAKKIIINTIQRIGTEEAIDNCVSVFNIESDDVKGRIIGREGRNIRAIEAATGVEIIVDDTPEAIILSCFDSVRREIARLSLHKLVTDGRIHPARIEEVVRKTEKQINQEIIEVGKRTVIDLGIHGLHPELIKLVGRMKYRSSYGQNLLQHSREVAKLCGVMAAELGLNPKLAKRAGLLHDIGKVPSSETDVETPHAILGMKWAEKHGEKSEVCNAIGAHHDEIEMTTLLSPIIQVCDAISGARPGARRQVLDSYIQRLKDLEAVAFGFTGVKKAYAIQAGRELRVIVESEKVSDDVASKLSFEISQKIQTDMTYPGQVKVTVIRETRAVNIAK</sequence>
<reference evidence="10 11" key="1">
    <citation type="submission" date="2023-09" db="EMBL/GenBank/DDBJ databases">
        <authorList>
            <person name="Rey-Velasco X."/>
        </authorList>
    </citation>
    <scope>NUCLEOTIDE SEQUENCE [LARGE SCALE GENOMIC DNA]</scope>
    <source>
        <strain evidence="10 11">W332</strain>
    </source>
</reference>
<dbReference type="NCBIfam" id="TIGR03319">
    <property type="entry name" value="RNase_Y"/>
    <property type="match status" value="1"/>
</dbReference>
<keyword evidence="6" id="KW-0812">Transmembrane</keyword>
<accession>A0ABU2YI39</accession>
<evidence type="ECO:0000256" key="8">
    <source>
        <dbReference type="SAM" id="MobiDB-lite"/>
    </source>
</evidence>
<dbReference type="Pfam" id="PF00013">
    <property type="entry name" value="KH_1"/>
    <property type="match status" value="1"/>
</dbReference>
<dbReference type="PANTHER" id="PTHR12826">
    <property type="entry name" value="RIBONUCLEASE Y"/>
    <property type="match status" value="1"/>
</dbReference>
<feature type="transmembrane region" description="Helical" evidence="6">
    <location>
        <begin position="6"/>
        <end position="24"/>
    </location>
</feature>
<feature type="region of interest" description="Disordered" evidence="8">
    <location>
        <begin position="86"/>
        <end position="107"/>
    </location>
</feature>
<dbReference type="InterPro" id="IPR004087">
    <property type="entry name" value="KH_dom"/>
</dbReference>
<keyword evidence="5 6" id="KW-0694">RNA-binding</keyword>
<dbReference type="InterPro" id="IPR017705">
    <property type="entry name" value="Ribonuclease_Y"/>
</dbReference>
<comment type="caution">
    <text evidence="10">The sequence shown here is derived from an EMBL/GenBank/DDBJ whole genome shotgun (WGS) entry which is preliminary data.</text>
</comment>
<dbReference type="SUPFAM" id="SSF109604">
    <property type="entry name" value="HD-domain/PDEase-like"/>
    <property type="match status" value="1"/>
</dbReference>
<dbReference type="Pfam" id="PF12072">
    <property type="entry name" value="RNase_Y_N"/>
    <property type="match status" value="1"/>
</dbReference>
<dbReference type="PROSITE" id="PS51831">
    <property type="entry name" value="HD"/>
    <property type="match status" value="1"/>
</dbReference>
<proteinExistence type="inferred from homology"/>
<dbReference type="SMART" id="SM00471">
    <property type="entry name" value="HDc"/>
    <property type="match status" value="1"/>
</dbReference>
<organism evidence="10 11">
    <name type="scientific">Microcosmobacter mediterraneus</name>
    <dbReference type="NCBI Taxonomy" id="3075607"/>
    <lineage>
        <taxon>Bacteria</taxon>
        <taxon>Pseudomonadati</taxon>
        <taxon>Bacteroidota</taxon>
        <taxon>Flavobacteriia</taxon>
        <taxon>Flavobacteriales</taxon>
        <taxon>Flavobacteriaceae</taxon>
        <taxon>Microcosmobacter</taxon>
    </lineage>
</organism>
<evidence type="ECO:0000259" key="9">
    <source>
        <dbReference type="PROSITE" id="PS51831"/>
    </source>
</evidence>
<evidence type="ECO:0000256" key="5">
    <source>
        <dbReference type="ARBA" id="ARBA00022884"/>
    </source>
</evidence>
<evidence type="ECO:0000256" key="2">
    <source>
        <dbReference type="ARBA" id="ARBA00022722"/>
    </source>
</evidence>
<dbReference type="SUPFAM" id="SSF54791">
    <property type="entry name" value="Eukaryotic type KH-domain (KH-domain type I)"/>
    <property type="match status" value="1"/>
</dbReference>
<keyword evidence="4 6" id="KW-0378">Hydrolase</keyword>
<dbReference type="InterPro" id="IPR006674">
    <property type="entry name" value="HD_domain"/>
</dbReference>
<dbReference type="Gene3D" id="1.10.3210.10">
    <property type="entry name" value="Hypothetical protein af1432"/>
    <property type="match status" value="1"/>
</dbReference>
<dbReference type="Pfam" id="PF01966">
    <property type="entry name" value="HD"/>
    <property type="match status" value="1"/>
</dbReference>
<comment type="similarity">
    <text evidence="6">Belongs to the RNase Y family.</text>
</comment>
<dbReference type="InterPro" id="IPR022711">
    <property type="entry name" value="RNase_Y_N"/>
</dbReference>